<dbReference type="RefSeq" id="WP_345583878.1">
    <property type="nucleotide sequence ID" value="NZ_BAABLV010000041.1"/>
</dbReference>
<evidence type="ECO:0000256" key="4">
    <source>
        <dbReference type="ARBA" id="ARBA00022827"/>
    </source>
</evidence>
<dbReference type="PANTHER" id="PTHR42973">
    <property type="entry name" value="BINDING OXIDOREDUCTASE, PUTATIVE (AFU_ORTHOLOGUE AFUA_1G17690)-RELATED"/>
    <property type="match status" value="1"/>
</dbReference>
<protein>
    <submittedName>
        <fullName evidence="7">FAD-binding oxidoreductase</fullName>
    </submittedName>
</protein>
<evidence type="ECO:0000256" key="1">
    <source>
        <dbReference type="ARBA" id="ARBA00001974"/>
    </source>
</evidence>
<sequence>MSITTRSGGPETLLTSCHGPVHHFGDDGYDAACASWNLAWQQRPAVVVRAATEADVAKAVAHAVANGMSVAVQNTGHGVVRPADEGTVLIVMKDLDSVRVDPAARTATLGGGATWAPVLAAAQEHGLAPLLGSAPHVGAVGYSLGGGFGWLARRHGLAVDTIRALRVALTDGRVVTASPHEEPELFWALCGTAGSSLGVVVEMTIGLAPVTEVYAGNLFYPLGAADEVFERYLDWCERAPAELTSAFTSMAFPPLDIVPEPLRGQVFAIVRGCYAGAPGDAAGAGLVDEWRGWREPIMDTWGPMPFARCAEISMDPVDPLPAASSGRWLARADATVAQAMLQAVVGGDAPSPMLLAEIRHGGAAVNRPNTAVSFGGRSGQWVMELVGLVGAPEAAADLSRRFDAAWERLGPLLAPVPGYPNFEEGEGRVAMTRHSFDAATLQRLAAAKRHYDPSDVFRHGLQLG</sequence>
<keyword evidence="5" id="KW-0560">Oxidoreductase</keyword>
<evidence type="ECO:0000259" key="6">
    <source>
        <dbReference type="PROSITE" id="PS51387"/>
    </source>
</evidence>
<comment type="cofactor">
    <cofactor evidence="1">
        <name>FAD</name>
        <dbReference type="ChEBI" id="CHEBI:57692"/>
    </cofactor>
</comment>
<dbReference type="PROSITE" id="PS51387">
    <property type="entry name" value="FAD_PCMH"/>
    <property type="match status" value="1"/>
</dbReference>
<evidence type="ECO:0000256" key="3">
    <source>
        <dbReference type="ARBA" id="ARBA00022630"/>
    </source>
</evidence>
<dbReference type="Gene3D" id="3.30.43.10">
    <property type="entry name" value="Uridine Diphospho-n-acetylenolpyruvylglucosamine Reductase, domain 2"/>
    <property type="match status" value="1"/>
</dbReference>
<dbReference type="Proteomes" id="UP001501521">
    <property type="component" value="Unassembled WGS sequence"/>
</dbReference>
<dbReference type="Pfam" id="PF01565">
    <property type="entry name" value="FAD_binding_4"/>
    <property type="match status" value="1"/>
</dbReference>
<dbReference type="InterPro" id="IPR016166">
    <property type="entry name" value="FAD-bd_PCMH"/>
</dbReference>
<keyword evidence="3" id="KW-0285">Flavoprotein</keyword>
<dbReference type="InterPro" id="IPR016169">
    <property type="entry name" value="FAD-bd_PCMH_sub2"/>
</dbReference>
<evidence type="ECO:0000313" key="7">
    <source>
        <dbReference type="EMBL" id="GAA4906660.1"/>
    </source>
</evidence>
<feature type="domain" description="FAD-binding PCMH-type" evidence="6">
    <location>
        <begin position="40"/>
        <end position="210"/>
    </location>
</feature>
<dbReference type="InterPro" id="IPR006094">
    <property type="entry name" value="Oxid_FAD_bind_N"/>
</dbReference>
<dbReference type="InterPro" id="IPR016167">
    <property type="entry name" value="FAD-bd_PCMH_sub1"/>
</dbReference>
<accession>A0ABP9FLQ8</accession>
<keyword evidence="4" id="KW-0274">FAD</keyword>
<comment type="similarity">
    <text evidence="2">Belongs to the oxygen-dependent FAD-linked oxidoreductase family.</text>
</comment>
<dbReference type="PANTHER" id="PTHR42973:SF39">
    <property type="entry name" value="FAD-BINDING PCMH-TYPE DOMAIN-CONTAINING PROTEIN"/>
    <property type="match status" value="1"/>
</dbReference>
<dbReference type="Gene3D" id="3.30.465.10">
    <property type="match status" value="1"/>
</dbReference>
<proteinExistence type="inferred from homology"/>
<organism evidence="7 8">
    <name type="scientific">Tessaracoccus lubricantis</name>
    <dbReference type="NCBI Taxonomy" id="545543"/>
    <lineage>
        <taxon>Bacteria</taxon>
        <taxon>Bacillati</taxon>
        <taxon>Actinomycetota</taxon>
        <taxon>Actinomycetes</taxon>
        <taxon>Propionibacteriales</taxon>
        <taxon>Propionibacteriaceae</taxon>
        <taxon>Tessaracoccus</taxon>
    </lineage>
</organism>
<name>A0ABP9FLQ8_9ACTN</name>
<dbReference type="SUPFAM" id="SSF56176">
    <property type="entry name" value="FAD-binding/transporter-associated domain-like"/>
    <property type="match status" value="1"/>
</dbReference>
<evidence type="ECO:0000256" key="2">
    <source>
        <dbReference type="ARBA" id="ARBA00005466"/>
    </source>
</evidence>
<evidence type="ECO:0000256" key="5">
    <source>
        <dbReference type="ARBA" id="ARBA00023002"/>
    </source>
</evidence>
<keyword evidence="8" id="KW-1185">Reference proteome</keyword>
<reference evidence="8" key="1">
    <citation type="journal article" date="2019" name="Int. J. Syst. Evol. Microbiol.">
        <title>The Global Catalogue of Microorganisms (GCM) 10K type strain sequencing project: providing services to taxonomists for standard genome sequencing and annotation.</title>
        <authorList>
            <consortium name="The Broad Institute Genomics Platform"/>
            <consortium name="The Broad Institute Genome Sequencing Center for Infectious Disease"/>
            <person name="Wu L."/>
            <person name="Ma J."/>
        </authorList>
    </citation>
    <scope>NUCLEOTIDE SEQUENCE [LARGE SCALE GENOMIC DNA]</scope>
    <source>
        <strain evidence="8">JCM 19125</strain>
    </source>
</reference>
<gene>
    <name evidence="7" type="ORF">GCM10025789_27620</name>
</gene>
<dbReference type="EMBL" id="BAABLV010000041">
    <property type="protein sequence ID" value="GAA4906660.1"/>
    <property type="molecule type" value="Genomic_DNA"/>
</dbReference>
<dbReference type="Gene3D" id="3.40.462.20">
    <property type="match status" value="1"/>
</dbReference>
<dbReference type="InterPro" id="IPR036318">
    <property type="entry name" value="FAD-bd_PCMH-like_sf"/>
</dbReference>
<comment type="caution">
    <text evidence="7">The sequence shown here is derived from an EMBL/GenBank/DDBJ whole genome shotgun (WGS) entry which is preliminary data.</text>
</comment>
<dbReference type="InterPro" id="IPR050416">
    <property type="entry name" value="FAD-linked_Oxidoreductase"/>
</dbReference>
<evidence type="ECO:0000313" key="8">
    <source>
        <dbReference type="Proteomes" id="UP001501521"/>
    </source>
</evidence>